<gene>
    <name evidence="3" type="ORF">OPV22_015210</name>
</gene>
<keyword evidence="1" id="KW-0732">Signal</keyword>
<proteinExistence type="predicted"/>
<reference evidence="3 4" key="1">
    <citation type="submission" date="2022-12" db="EMBL/GenBank/DDBJ databases">
        <title>Chromosome-scale assembly of the Ensete ventricosum genome.</title>
        <authorList>
            <person name="Dussert Y."/>
            <person name="Stocks J."/>
            <person name="Wendawek A."/>
            <person name="Woldeyes F."/>
            <person name="Nichols R.A."/>
            <person name="Borrell J.S."/>
        </authorList>
    </citation>
    <scope>NUCLEOTIDE SEQUENCE [LARGE SCALE GENOMIC DNA]</scope>
    <source>
        <strain evidence="4">cv. Maze</strain>
        <tissue evidence="3">Seeds</tissue>
    </source>
</reference>
<evidence type="ECO:0000313" key="4">
    <source>
        <dbReference type="Proteomes" id="UP001222027"/>
    </source>
</evidence>
<feature type="chain" id="PRO_5043586193" description="STAR protein homodimerisation region domain-containing protein" evidence="1">
    <location>
        <begin position="19"/>
        <end position="106"/>
    </location>
</feature>
<organism evidence="3 4">
    <name type="scientific">Ensete ventricosum</name>
    <name type="common">Abyssinian banana</name>
    <name type="synonym">Musa ensete</name>
    <dbReference type="NCBI Taxonomy" id="4639"/>
    <lineage>
        <taxon>Eukaryota</taxon>
        <taxon>Viridiplantae</taxon>
        <taxon>Streptophyta</taxon>
        <taxon>Embryophyta</taxon>
        <taxon>Tracheophyta</taxon>
        <taxon>Spermatophyta</taxon>
        <taxon>Magnoliopsida</taxon>
        <taxon>Liliopsida</taxon>
        <taxon>Zingiberales</taxon>
        <taxon>Musaceae</taxon>
        <taxon>Ensete</taxon>
    </lineage>
</organism>
<dbReference type="Gene3D" id="1.20.5.4010">
    <property type="match status" value="1"/>
</dbReference>
<dbReference type="AlphaFoldDB" id="A0AAV8PS58"/>
<feature type="signal peptide" evidence="1">
    <location>
        <begin position="1"/>
        <end position="18"/>
    </location>
</feature>
<keyword evidence="4" id="KW-1185">Reference proteome</keyword>
<evidence type="ECO:0000259" key="2">
    <source>
        <dbReference type="Pfam" id="PF16544"/>
    </source>
</evidence>
<evidence type="ECO:0000313" key="3">
    <source>
        <dbReference type="EMBL" id="KAJ8493489.1"/>
    </source>
</evidence>
<sequence>MKGSHLLFTCSIPLVVFTHLPPLTTPMRSLATSDGERYLDGLLAERQKLGPFLQVLPFCYRLLNQEIVQASGLAANRTFVDHERIEHVTPLRSTRHPSNGGPMDLE</sequence>
<feature type="domain" description="STAR protein homodimerisation region" evidence="2">
    <location>
        <begin position="36"/>
        <end position="83"/>
    </location>
</feature>
<accession>A0AAV8PS58</accession>
<dbReference type="InterPro" id="IPR032377">
    <property type="entry name" value="STAR_dimer"/>
</dbReference>
<comment type="caution">
    <text evidence="3">The sequence shown here is derived from an EMBL/GenBank/DDBJ whole genome shotgun (WGS) entry which is preliminary data.</text>
</comment>
<dbReference type="Pfam" id="PF16544">
    <property type="entry name" value="STAR_dimer"/>
    <property type="match status" value="1"/>
</dbReference>
<protein>
    <recommendedName>
        <fullName evidence="2">STAR protein homodimerisation region domain-containing protein</fullName>
    </recommendedName>
</protein>
<dbReference type="Proteomes" id="UP001222027">
    <property type="component" value="Unassembled WGS sequence"/>
</dbReference>
<evidence type="ECO:0000256" key="1">
    <source>
        <dbReference type="SAM" id="SignalP"/>
    </source>
</evidence>
<dbReference type="EMBL" id="JAQQAF010000004">
    <property type="protein sequence ID" value="KAJ8493489.1"/>
    <property type="molecule type" value="Genomic_DNA"/>
</dbReference>
<name>A0AAV8PS58_ENSVE</name>